<evidence type="ECO:0000256" key="4">
    <source>
        <dbReference type="PIRSR" id="PIRSR001221-2"/>
    </source>
</evidence>
<dbReference type="OrthoDB" id="6428749at2759"/>
<feature type="binding site" evidence="4">
    <location>
        <position position="194"/>
    </location>
    <ligand>
        <name>substrate</name>
    </ligand>
</feature>
<dbReference type="SUPFAM" id="SSF75304">
    <property type="entry name" value="Amidase signature (AS) enzymes"/>
    <property type="match status" value="1"/>
</dbReference>
<organism evidence="6 7">
    <name type="scientific">Lophiostoma macrostomum CBS 122681</name>
    <dbReference type="NCBI Taxonomy" id="1314788"/>
    <lineage>
        <taxon>Eukaryota</taxon>
        <taxon>Fungi</taxon>
        <taxon>Dikarya</taxon>
        <taxon>Ascomycota</taxon>
        <taxon>Pezizomycotina</taxon>
        <taxon>Dothideomycetes</taxon>
        <taxon>Pleosporomycetidae</taxon>
        <taxon>Pleosporales</taxon>
        <taxon>Lophiostomataceae</taxon>
        <taxon>Lophiostoma</taxon>
    </lineage>
</organism>
<keyword evidence="2" id="KW-0378">Hydrolase</keyword>
<evidence type="ECO:0000256" key="2">
    <source>
        <dbReference type="ARBA" id="ARBA00022801"/>
    </source>
</evidence>
<comment type="similarity">
    <text evidence="1">Belongs to the amidase family.</text>
</comment>
<accession>A0A6A6TNL3</accession>
<dbReference type="PANTHER" id="PTHR46072:SF5">
    <property type="entry name" value="GENERAL AMIDASE-C"/>
    <property type="match status" value="1"/>
</dbReference>
<dbReference type="GO" id="GO:0016787">
    <property type="term" value="F:hydrolase activity"/>
    <property type="evidence" value="ECO:0007669"/>
    <property type="project" value="UniProtKB-KW"/>
</dbReference>
<evidence type="ECO:0000256" key="1">
    <source>
        <dbReference type="ARBA" id="ARBA00009199"/>
    </source>
</evidence>
<dbReference type="EMBL" id="MU004301">
    <property type="protein sequence ID" value="KAF2660184.1"/>
    <property type="molecule type" value="Genomic_DNA"/>
</dbReference>
<dbReference type="Pfam" id="PF01425">
    <property type="entry name" value="Amidase"/>
    <property type="match status" value="1"/>
</dbReference>
<feature type="binding site" evidence="4">
    <location>
        <begin position="241"/>
        <end position="244"/>
    </location>
    <ligand>
        <name>substrate</name>
    </ligand>
</feature>
<dbReference type="InterPro" id="IPR023631">
    <property type="entry name" value="Amidase_dom"/>
</dbReference>
<proteinExistence type="inferred from homology"/>
<feature type="active site" description="Charge relay system" evidence="3">
    <location>
        <position position="220"/>
    </location>
</feature>
<keyword evidence="7" id="KW-1185">Reference proteome</keyword>
<evidence type="ECO:0000256" key="3">
    <source>
        <dbReference type="PIRSR" id="PIRSR001221-1"/>
    </source>
</evidence>
<evidence type="ECO:0000313" key="6">
    <source>
        <dbReference type="EMBL" id="KAF2660184.1"/>
    </source>
</evidence>
<name>A0A6A6TNL3_9PLEO</name>
<sequence length="555" mass="60454">MAAAPTLAIADWKSLAASKRESNYNKIPTEWRLPSSLTSHISSTSNSSVLDIPEKSGLLTRQELEITENYDAWALTQLIAAGKLTSKEVTIAFCKRAAIAQQCVNCLTEIMFDEAIARATQCDEYLKKEGKKMGPLHGLPISLKDSFQVKGSQATIGYISFLSHPPSTTNSTVVDILFRAGAVFHCKTNLPQTMMTADSDNNVFGRTLNPNNPSLTAGGSTGGEGALIKMRGSVLGMATDVAGSIRIPALCNGIVGFKPSAGRIGFGGSIAPGRLGSPTAIPPVIGPEATSVRDCELVLQTIIDSTPWDVDETVLNIPWRRLSSPKTPLRFGLIRGHPQRPLHPPVARILHTAATQLKEAGHSIVLLDDQIPDLYTCTMLSFKYFLLDPQKTPVKHIQASGEPWVPSIPTCALKELEGWQPSLDELWDMNVQRMGVVRRFRELYTENRLDAVIMPGYQATAVPHDTFGVPIYTVIQNLLNYPAAILPYLKAEKALDEPFFKADAAYEPPYNPATFENAPGALQIMGKPMLDEELIQILKVVERDLGTAGRGRALE</sequence>
<dbReference type="InterPro" id="IPR036928">
    <property type="entry name" value="AS_sf"/>
</dbReference>
<dbReference type="AlphaFoldDB" id="A0A6A6TNL3"/>
<reference evidence="6" key="1">
    <citation type="journal article" date="2020" name="Stud. Mycol.">
        <title>101 Dothideomycetes genomes: a test case for predicting lifestyles and emergence of pathogens.</title>
        <authorList>
            <person name="Haridas S."/>
            <person name="Albert R."/>
            <person name="Binder M."/>
            <person name="Bloem J."/>
            <person name="Labutti K."/>
            <person name="Salamov A."/>
            <person name="Andreopoulos B."/>
            <person name="Baker S."/>
            <person name="Barry K."/>
            <person name="Bills G."/>
            <person name="Bluhm B."/>
            <person name="Cannon C."/>
            <person name="Castanera R."/>
            <person name="Culley D."/>
            <person name="Daum C."/>
            <person name="Ezra D."/>
            <person name="Gonzalez J."/>
            <person name="Henrissat B."/>
            <person name="Kuo A."/>
            <person name="Liang C."/>
            <person name="Lipzen A."/>
            <person name="Lutzoni F."/>
            <person name="Magnuson J."/>
            <person name="Mondo S."/>
            <person name="Nolan M."/>
            <person name="Ohm R."/>
            <person name="Pangilinan J."/>
            <person name="Park H.-J."/>
            <person name="Ramirez L."/>
            <person name="Alfaro M."/>
            <person name="Sun H."/>
            <person name="Tritt A."/>
            <person name="Yoshinaga Y."/>
            <person name="Zwiers L.-H."/>
            <person name="Turgeon B."/>
            <person name="Goodwin S."/>
            <person name="Spatafora J."/>
            <person name="Crous P."/>
            <person name="Grigoriev I."/>
        </authorList>
    </citation>
    <scope>NUCLEOTIDE SEQUENCE</scope>
    <source>
        <strain evidence="6">CBS 122681</strain>
    </source>
</reference>
<feature type="active site" description="Acyl-ester intermediate" evidence="3">
    <location>
        <position position="244"/>
    </location>
</feature>
<dbReference type="Proteomes" id="UP000799324">
    <property type="component" value="Unassembled WGS sequence"/>
</dbReference>
<dbReference type="PIRSF" id="PIRSF001221">
    <property type="entry name" value="Amidase_fungi"/>
    <property type="match status" value="1"/>
</dbReference>
<dbReference type="Gene3D" id="3.90.1300.10">
    <property type="entry name" value="Amidase signature (AS) domain"/>
    <property type="match status" value="1"/>
</dbReference>
<gene>
    <name evidence="6" type="ORF">K491DRAFT_701778</name>
</gene>
<evidence type="ECO:0000313" key="7">
    <source>
        <dbReference type="Proteomes" id="UP000799324"/>
    </source>
</evidence>
<feature type="domain" description="Amidase" evidence="5">
    <location>
        <begin position="88"/>
        <end position="534"/>
    </location>
</feature>
<feature type="active site" description="Charge relay system" evidence="3">
    <location>
        <position position="144"/>
    </location>
</feature>
<feature type="binding site" evidence="4">
    <location>
        <position position="220"/>
    </location>
    <ligand>
        <name>substrate</name>
    </ligand>
</feature>
<evidence type="ECO:0000259" key="5">
    <source>
        <dbReference type="Pfam" id="PF01425"/>
    </source>
</evidence>
<dbReference type="PANTHER" id="PTHR46072">
    <property type="entry name" value="AMIDASE-RELATED-RELATED"/>
    <property type="match status" value="1"/>
</dbReference>
<protein>
    <submittedName>
        <fullName evidence="6">Amidase</fullName>
    </submittedName>
</protein>